<feature type="compositionally biased region" description="Pro residues" evidence="5">
    <location>
        <begin position="14"/>
        <end position="24"/>
    </location>
</feature>
<feature type="transmembrane region" description="Helical" evidence="6">
    <location>
        <begin position="71"/>
        <end position="97"/>
    </location>
</feature>
<keyword evidence="3 6" id="KW-1133">Transmembrane helix</keyword>
<keyword evidence="4 6" id="KW-0472">Membrane</keyword>
<gene>
    <name evidence="8" type="ORF">KSF_051060</name>
</gene>
<dbReference type="RefSeq" id="WP_220205761.1">
    <property type="nucleotide sequence ID" value="NZ_BNJK01000001.1"/>
</dbReference>
<comment type="caution">
    <text evidence="8">The sequence shown here is derived from an EMBL/GenBank/DDBJ whole genome shotgun (WGS) entry which is preliminary data.</text>
</comment>
<evidence type="ECO:0000313" key="9">
    <source>
        <dbReference type="Proteomes" id="UP000597444"/>
    </source>
</evidence>
<dbReference type="AlphaFoldDB" id="A0A8J3IJU6"/>
<feature type="domain" description="Yip1" evidence="7">
    <location>
        <begin position="49"/>
        <end position="222"/>
    </location>
</feature>
<reference evidence="8" key="1">
    <citation type="submission" date="2020-10" db="EMBL/GenBank/DDBJ databases">
        <title>Taxonomic study of unclassified bacteria belonging to the class Ktedonobacteria.</title>
        <authorList>
            <person name="Yabe S."/>
            <person name="Wang C.M."/>
            <person name="Zheng Y."/>
            <person name="Sakai Y."/>
            <person name="Cavaletti L."/>
            <person name="Monciardini P."/>
            <person name="Donadio S."/>
        </authorList>
    </citation>
    <scope>NUCLEOTIDE SEQUENCE</scope>
    <source>
        <strain evidence="8">ID150040</strain>
    </source>
</reference>
<feature type="transmembrane region" description="Helical" evidence="6">
    <location>
        <begin position="210"/>
        <end position="233"/>
    </location>
</feature>
<feature type="transmembrane region" description="Helical" evidence="6">
    <location>
        <begin position="117"/>
        <end position="139"/>
    </location>
</feature>
<protein>
    <recommendedName>
        <fullName evidence="7">Yip1 domain-containing protein</fullName>
    </recommendedName>
</protein>
<keyword evidence="9" id="KW-1185">Reference proteome</keyword>
<dbReference type="Proteomes" id="UP000597444">
    <property type="component" value="Unassembled WGS sequence"/>
</dbReference>
<evidence type="ECO:0000256" key="4">
    <source>
        <dbReference type="ARBA" id="ARBA00023136"/>
    </source>
</evidence>
<evidence type="ECO:0000256" key="2">
    <source>
        <dbReference type="ARBA" id="ARBA00022692"/>
    </source>
</evidence>
<evidence type="ECO:0000256" key="1">
    <source>
        <dbReference type="ARBA" id="ARBA00004141"/>
    </source>
</evidence>
<dbReference type="Pfam" id="PF04893">
    <property type="entry name" value="Yip1"/>
    <property type="match status" value="1"/>
</dbReference>
<feature type="transmembrane region" description="Helical" evidence="6">
    <location>
        <begin position="179"/>
        <end position="198"/>
    </location>
</feature>
<organism evidence="8 9">
    <name type="scientific">Reticulibacter mediterranei</name>
    <dbReference type="NCBI Taxonomy" id="2778369"/>
    <lineage>
        <taxon>Bacteria</taxon>
        <taxon>Bacillati</taxon>
        <taxon>Chloroflexota</taxon>
        <taxon>Ktedonobacteria</taxon>
        <taxon>Ktedonobacterales</taxon>
        <taxon>Reticulibacteraceae</taxon>
        <taxon>Reticulibacter</taxon>
    </lineage>
</organism>
<proteinExistence type="predicted"/>
<sequence length="237" mass="25720">MSIGPDPENNFGTPVPPPPPQYGMPVDVPPVTPLPLSEAIRQLPDQYVRVVTRPGAATFAQEQGKASWDIVWVQLAIFTVISVIANLVIFNVTMFSYPGMNTLPQGVQIMRSFSGVFPLSYIILTPLSFFIGTGIYHLIAKAFGGQGTFLAYCYSYMLFYVPLGVVSLVLSMIPFLKYLGFAVSIYEIVLLVFMTMAVHRLSGGKATLAVLILPIALIVLACVIGAIAVGLMMSTHR</sequence>
<evidence type="ECO:0000256" key="5">
    <source>
        <dbReference type="SAM" id="MobiDB-lite"/>
    </source>
</evidence>
<feature type="transmembrane region" description="Helical" evidence="6">
    <location>
        <begin position="151"/>
        <end position="173"/>
    </location>
</feature>
<dbReference type="InterPro" id="IPR006977">
    <property type="entry name" value="Yip1_dom"/>
</dbReference>
<accession>A0A8J3IJU6</accession>
<keyword evidence="2 6" id="KW-0812">Transmembrane</keyword>
<dbReference type="EMBL" id="BNJK01000001">
    <property type="protein sequence ID" value="GHO95058.1"/>
    <property type="molecule type" value="Genomic_DNA"/>
</dbReference>
<evidence type="ECO:0000256" key="3">
    <source>
        <dbReference type="ARBA" id="ARBA00022989"/>
    </source>
</evidence>
<evidence type="ECO:0000313" key="8">
    <source>
        <dbReference type="EMBL" id="GHO95058.1"/>
    </source>
</evidence>
<comment type="subcellular location">
    <subcellularLocation>
        <location evidence="1">Membrane</location>
        <topology evidence="1">Multi-pass membrane protein</topology>
    </subcellularLocation>
</comment>
<dbReference type="GO" id="GO:0016020">
    <property type="term" value="C:membrane"/>
    <property type="evidence" value="ECO:0007669"/>
    <property type="project" value="UniProtKB-SubCell"/>
</dbReference>
<name>A0A8J3IJU6_9CHLR</name>
<evidence type="ECO:0000259" key="7">
    <source>
        <dbReference type="Pfam" id="PF04893"/>
    </source>
</evidence>
<evidence type="ECO:0000256" key="6">
    <source>
        <dbReference type="SAM" id="Phobius"/>
    </source>
</evidence>
<feature type="region of interest" description="Disordered" evidence="5">
    <location>
        <begin position="1"/>
        <end position="24"/>
    </location>
</feature>